<dbReference type="GO" id="GO:0006303">
    <property type="term" value="P:double-strand break repair via nonhomologous end joining"/>
    <property type="evidence" value="ECO:0007669"/>
    <property type="project" value="TreeGrafter"/>
</dbReference>
<dbReference type="InterPro" id="IPR029710">
    <property type="entry name" value="LIG4"/>
</dbReference>
<name>A0A8S1MVZ4_9CILI</name>
<reference evidence="2" key="1">
    <citation type="submission" date="2021-01" db="EMBL/GenBank/DDBJ databases">
        <authorList>
            <consortium name="Genoscope - CEA"/>
            <person name="William W."/>
        </authorList>
    </citation>
    <scope>NUCLEOTIDE SEQUENCE</scope>
</reference>
<dbReference type="GO" id="GO:0032807">
    <property type="term" value="C:DNA ligase IV complex"/>
    <property type="evidence" value="ECO:0007669"/>
    <property type="project" value="TreeGrafter"/>
</dbReference>
<gene>
    <name evidence="2" type="ORF">PSON_ATCC_30995.1.T0430057</name>
</gene>
<dbReference type="PANTHER" id="PTHR45997:SF1">
    <property type="entry name" value="DNA LIGASE 4"/>
    <property type="match status" value="1"/>
</dbReference>
<dbReference type="PROSITE" id="PS00697">
    <property type="entry name" value="DNA_LIGASE_A1"/>
    <property type="match status" value="1"/>
</dbReference>
<comment type="caution">
    <text evidence="2">The sequence shown here is derived from an EMBL/GenBank/DDBJ whole genome shotgun (WGS) entry which is preliminary data.</text>
</comment>
<dbReference type="InterPro" id="IPR012310">
    <property type="entry name" value="DNA_ligase_ATP-dep_cent"/>
</dbReference>
<evidence type="ECO:0000259" key="1">
    <source>
        <dbReference type="Pfam" id="PF01068"/>
    </source>
</evidence>
<proteinExistence type="predicted"/>
<dbReference type="OrthoDB" id="206088at2759"/>
<evidence type="ECO:0000313" key="3">
    <source>
        <dbReference type="Proteomes" id="UP000692954"/>
    </source>
</evidence>
<keyword evidence="3" id="KW-1185">Reference proteome</keyword>
<sequence length="248" mass="29369">MRMIIPFQERSIQIIREKSCKIIQISFRIIIEWQIINKLVCNHMELLLVIFLWLQIMLSKIIVEKIAQQQYQKQLVKEQELVIVEKVCTADEILWIIRIILKDLKIDLKYEKLLQLFHKDAPKYYNATSSLKEVCKEFVDINHTLKNVLRIFHAIKPMLAAKKSPEEIRKLIEGKELLVETKFDGERIQCHFTPEVIRFFTRNSNDYAYLYKDKLGEIIRQSVQAQCATLDGEIIVLIKKLVIMLDLV</sequence>
<dbReference type="Pfam" id="PF01068">
    <property type="entry name" value="DNA_ligase_A_M"/>
    <property type="match status" value="1"/>
</dbReference>
<protein>
    <recommendedName>
        <fullName evidence="1">ATP-dependent DNA ligase family profile domain-containing protein</fullName>
    </recommendedName>
</protein>
<feature type="domain" description="ATP-dependent DNA ligase family profile" evidence="1">
    <location>
        <begin position="157"/>
        <end position="239"/>
    </location>
</feature>
<dbReference type="GO" id="GO:0003677">
    <property type="term" value="F:DNA binding"/>
    <property type="evidence" value="ECO:0007669"/>
    <property type="project" value="InterPro"/>
</dbReference>
<dbReference type="GO" id="GO:0006310">
    <property type="term" value="P:DNA recombination"/>
    <property type="evidence" value="ECO:0007669"/>
    <property type="project" value="InterPro"/>
</dbReference>
<dbReference type="GO" id="GO:0003910">
    <property type="term" value="F:DNA ligase (ATP) activity"/>
    <property type="evidence" value="ECO:0007669"/>
    <property type="project" value="InterPro"/>
</dbReference>
<dbReference type="Proteomes" id="UP000692954">
    <property type="component" value="Unassembled WGS sequence"/>
</dbReference>
<dbReference type="EMBL" id="CAJJDN010000043">
    <property type="protein sequence ID" value="CAD8082171.1"/>
    <property type="molecule type" value="Genomic_DNA"/>
</dbReference>
<evidence type="ECO:0000313" key="2">
    <source>
        <dbReference type="EMBL" id="CAD8082171.1"/>
    </source>
</evidence>
<accession>A0A8S1MVZ4</accession>
<organism evidence="2 3">
    <name type="scientific">Paramecium sonneborni</name>
    <dbReference type="NCBI Taxonomy" id="65129"/>
    <lineage>
        <taxon>Eukaryota</taxon>
        <taxon>Sar</taxon>
        <taxon>Alveolata</taxon>
        <taxon>Ciliophora</taxon>
        <taxon>Intramacronucleata</taxon>
        <taxon>Oligohymenophorea</taxon>
        <taxon>Peniculida</taxon>
        <taxon>Parameciidae</taxon>
        <taxon>Paramecium</taxon>
    </lineage>
</organism>
<dbReference type="AlphaFoldDB" id="A0A8S1MVZ4"/>
<dbReference type="PANTHER" id="PTHR45997">
    <property type="entry name" value="DNA LIGASE 4"/>
    <property type="match status" value="1"/>
</dbReference>
<dbReference type="GO" id="GO:0006297">
    <property type="term" value="P:nucleotide-excision repair, DNA gap filling"/>
    <property type="evidence" value="ECO:0007669"/>
    <property type="project" value="TreeGrafter"/>
</dbReference>
<dbReference type="GO" id="GO:0005524">
    <property type="term" value="F:ATP binding"/>
    <property type="evidence" value="ECO:0007669"/>
    <property type="project" value="InterPro"/>
</dbReference>
<dbReference type="InterPro" id="IPR016059">
    <property type="entry name" value="DNA_ligase_ATP-dep_CS"/>
</dbReference>